<reference evidence="2 3" key="1">
    <citation type="submission" date="2022-06" db="EMBL/GenBank/DDBJ databases">
        <title>Isolation of gut microbiota from human fecal samples.</title>
        <authorList>
            <person name="Pamer E.G."/>
            <person name="Barat B."/>
            <person name="Waligurski E."/>
            <person name="Medina S."/>
            <person name="Paddock L."/>
            <person name="Mostad J."/>
        </authorList>
    </citation>
    <scope>NUCLEOTIDE SEQUENCE [LARGE SCALE GENOMIC DNA]</scope>
    <source>
        <strain evidence="2 3">SL.3.17</strain>
    </source>
</reference>
<organism evidence="2 3">
    <name type="scientific">Anaerovorax odorimutans</name>
    <dbReference type="NCBI Taxonomy" id="109327"/>
    <lineage>
        <taxon>Bacteria</taxon>
        <taxon>Bacillati</taxon>
        <taxon>Bacillota</taxon>
        <taxon>Clostridia</taxon>
        <taxon>Peptostreptococcales</taxon>
        <taxon>Anaerovoracaceae</taxon>
        <taxon>Anaerovorax</taxon>
    </lineage>
</organism>
<evidence type="ECO:0000313" key="3">
    <source>
        <dbReference type="Proteomes" id="UP001524502"/>
    </source>
</evidence>
<dbReference type="Proteomes" id="UP001524502">
    <property type="component" value="Unassembled WGS sequence"/>
</dbReference>
<feature type="transmembrane region" description="Helical" evidence="1">
    <location>
        <begin position="81"/>
        <end position="100"/>
    </location>
</feature>
<keyword evidence="3" id="KW-1185">Reference proteome</keyword>
<feature type="transmembrane region" description="Helical" evidence="1">
    <location>
        <begin position="12"/>
        <end position="29"/>
    </location>
</feature>
<evidence type="ECO:0000256" key="1">
    <source>
        <dbReference type="SAM" id="Phobius"/>
    </source>
</evidence>
<dbReference type="EMBL" id="JANFXK010000017">
    <property type="protein sequence ID" value="MCQ4637885.1"/>
    <property type="molecule type" value="Genomic_DNA"/>
</dbReference>
<comment type="caution">
    <text evidence="2">The sequence shown here is derived from an EMBL/GenBank/DDBJ whole genome shotgun (WGS) entry which is preliminary data.</text>
</comment>
<feature type="transmembrane region" description="Helical" evidence="1">
    <location>
        <begin position="41"/>
        <end position="61"/>
    </location>
</feature>
<keyword evidence="1" id="KW-0472">Membrane</keyword>
<dbReference type="RefSeq" id="WP_256133065.1">
    <property type="nucleotide sequence ID" value="NZ_JANFXK010000017.1"/>
</dbReference>
<proteinExistence type="predicted"/>
<protein>
    <submittedName>
        <fullName evidence="2">Uncharacterized protein</fullName>
    </submittedName>
</protein>
<gene>
    <name evidence="2" type="ORF">NE619_14210</name>
</gene>
<evidence type="ECO:0000313" key="2">
    <source>
        <dbReference type="EMBL" id="MCQ4637885.1"/>
    </source>
</evidence>
<accession>A0ABT1RRU0</accession>
<name>A0ABT1RRU0_9FIRM</name>
<keyword evidence="1" id="KW-0812">Transmembrane</keyword>
<keyword evidence="1" id="KW-1133">Transmembrane helix</keyword>
<sequence>MKYETLKKTIGIKVLTGIILIAYAVYRVYKCSITATKLNVIPFMACCIAIVIVGFVSAAICEYFANKKRIHPISGAIRRQLVEGTFLAVAIIMICIIIYVI</sequence>